<feature type="chain" id="PRO_5039279983" description="Lipoprotein" evidence="1">
    <location>
        <begin position="24"/>
        <end position="181"/>
    </location>
</feature>
<evidence type="ECO:0000256" key="1">
    <source>
        <dbReference type="SAM" id="SignalP"/>
    </source>
</evidence>
<reference evidence="2" key="1">
    <citation type="journal article" date="2021" name="PeerJ">
        <title>Extensive microbial diversity within the chicken gut microbiome revealed by metagenomics and culture.</title>
        <authorList>
            <person name="Gilroy R."/>
            <person name="Ravi A."/>
            <person name="Getino M."/>
            <person name="Pursley I."/>
            <person name="Horton D.L."/>
            <person name="Alikhan N.F."/>
            <person name="Baker D."/>
            <person name="Gharbi K."/>
            <person name="Hall N."/>
            <person name="Watson M."/>
            <person name="Adriaenssens E.M."/>
            <person name="Foster-Nyarko E."/>
            <person name="Jarju S."/>
            <person name="Secka A."/>
            <person name="Antonio M."/>
            <person name="Oren A."/>
            <person name="Chaudhuri R.R."/>
            <person name="La Ragione R."/>
            <person name="Hildebrand F."/>
            <person name="Pallen M.J."/>
        </authorList>
    </citation>
    <scope>NUCLEOTIDE SEQUENCE</scope>
    <source>
        <strain evidence="2">ChiGjej3B3-7470</strain>
    </source>
</reference>
<evidence type="ECO:0008006" key="4">
    <source>
        <dbReference type="Google" id="ProtNLM"/>
    </source>
</evidence>
<feature type="signal peptide" evidence="1">
    <location>
        <begin position="1"/>
        <end position="23"/>
    </location>
</feature>
<dbReference type="EMBL" id="DYZF01000183">
    <property type="protein sequence ID" value="HJE51745.1"/>
    <property type="molecule type" value="Genomic_DNA"/>
</dbReference>
<name>A0A921EQX7_9ACTN</name>
<evidence type="ECO:0000313" key="3">
    <source>
        <dbReference type="Proteomes" id="UP000712713"/>
    </source>
</evidence>
<organism evidence="2 3">
    <name type="scientific">Tessaracoccus flavescens</name>
    <dbReference type="NCBI Taxonomy" id="399497"/>
    <lineage>
        <taxon>Bacteria</taxon>
        <taxon>Bacillati</taxon>
        <taxon>Actinomycetota</taxon>
        <taxon>Actinomycetes</taxon>
        <taxon>Propionibacteriales</taxon>
        <taxon>Propionibacteriaceae</taxon>
        <taxon>Tessaracoccus</taxon>
    </lineage>
</organism>
<accession>A0A921EQX7</accession>
<keyword evidence="1" id="KW-0732">Signal</keyword>
<dbReference type="PROSITE" id="PS51257">
    <property type="entry name" value="PROKAR_LIPOPROTEIN"/>
    <property type="match status" value="1"/>
</dbReference>
<dbReference type="Proteomes" id="UP000712713">
    <property type="component" value="Unassembled WGS sequence"/>
</dbReference>
<dbReference type="AlphaFoldDB" id="A0A921EQX7"/>
<reference evidence="2" key="2">
    <citation type="submission" date="2021-09" db="EMBL/GenBank/DDBJ databases">
        <authorList>
            <person name="Gilroy R."/>
        </authorList>
    </citation>
    <scope>NUCLEOTIDE SEQUENCE</scope>
    <source>
        <strain evidence="2">ChiGjej3B3-7470</strain>
    </source>
</reference>
<protein>
    <recommendedName>
        <fullName evidence="4">Lipoprotein</fullName>
    </recommendedName>
</protein>
<gene>
    <name evidence="2" type="ORF">K8V15_07175</name>
</gene>
<sequence>MGNRGAAWIAWSLLTAASTSGCAVGSSLEVPDNSTQICQSTLAGDTDYWFGVPITNTGPHAITLKSVQLGEHDHVKLSDVVVVPPMRLEDGTTLEFGVTHDPAAQNAALWAGRQPVAAYLIPPTAAVSLAIALRPEADDTGSVTSQVVIYRVDGEPRDRTATSRLTLVLASDCPDALEEDS</sequence>
<evidence type="ECO:0000313" key="2">
    <source>
        <dbReference type="EMBL" id="HJE51745.1"/>
    </source>
</evidence>
<comment type="caution">
    <text evidence="2">The sequence shown here is derived from an EMBL/GenBank/DDBJ whole genome shotgun (WGS) entry which is preliminary data.</text>
</comment>
<proteinExistence type="predicted"/>